<evidence type="ECO:0000313" key="2">
    <source>
        <dbReference type="Proteomes" id="UP000803844"/>
    </source>
</evidence>
<comment type="caution">
    <text evidence="1">The sequence shown here is derived from an EMBL/GenBank/DDBJ whole genome shotgun (WGS) entry which is preliminary data.</text>
</comment>
<reference evidence="1" key="1">
    <citation type="journal article" date="2020" name="Phytopathology">
        <title>Genome sequence of the chestnut blight fungus Cryphonectria parasitica EP155: A fundamental resource for an archetypical invasive plant pathogen.</title>
        <authorList>
            <person name="Crouch J.A."/>
            <person name="Dawe A."/>
            <person name="Aerts A."/>
            <person name="Barry K."/>
            <person name="Churchill A.C.L."/>
            <person name="Grimwood J."/>
            <person name="Hillman B."/>
            <person name="Milgroom M.G."/>
            <person name="Pangilinan J."/>
            <person name="Smith M."/>
            <person name="Salamov A."/>
            <person name="Schmutz J."/>
            <person name="Yadav J."/>
            <person name="Grigoriev I.V."/>
            <person name="Nuss D."/>
        </authorList>
    </citation>
    <scope>NUCLEOTIDE SEQUENCE</scope>
    <source>
        <strain evidence="1">EP155</strain>
    </source>
</reference>
<dbReference type="GeneID" id="63840579"/>
<keyword evidence="2" id="KW-1185">Reference proteome</keyword>
<sequence>MTRLRRRMERASHQHLFYCREDEVVDSHLGVGSLGTATSQRSFPSAQSGWSLPRSWLERERGEVAALVAS</sequence>
<evidence type="ECO:0000313" key="1">
    <source>
        <dbReference type="EMBL" id="KAF3764172.1"/>
    </source>
</evidence>
<organism evidence="1 2">
    <name type="scientific">Cryphonectria parasitica (strain ATCC 38755 / EP155)</name>
    <dbReference type="NCBI Taxonomy" id="660469"/>
    <lineage>
        <taxon>Eukaryota</taxon>
        <taxon>Fungi</taxon>
        <taxon>Dikarya</taxon>
        <taxon>Ascomycota</taxon>
        <taxon>Pezizomycotina</taxon>
        <taxon>Sordariomycetes</taxon>
        <taxon>Sordariomycetidae</taxon>
        <taxon>Diaporthales</taxon>
        <taxon>Cryphonectriaceae</taxon>
        <taxon>Cryphonectria-Endothia species complex</taxon>
        <taxon>Cryphonectria</taxon>
    </lineage>
</organism>
<dbReference type="Proteomes" id="UP000803844">
    <property type="component" value="Unassembled WGS sequence"/>
</dbReference>
<dbReference type="EMBL" id="MU032348">
    <property type="protein sequence ID" value="KAF3764172.1"/>
    <property type="molecule type" value="Genomic_DNA"/>
</dbReference>
<accession>A0A9P4Y0J5</accession>
<gene>
    <name evidence="1" type="ORF">M406DRAFT_356453</name>
</gene>
<name>A0A9P4Y0J5_CRYP1</name>
<dbReference type="RefSeq" id="XP_040775133.1">
    <property type="nucleotide sequence ID" value="XM_040923450.1"/>
</dbReference>
<proteinExistence type="predicted"/>
<protein>
    <submittedName>
        <fullName evidence="1">Uncharacterized protein</fullName>
    </submittedName>
</protein>
<dbReference type="AlphaFoldDB" id="A0A9P4Y0J5"/>